<comment type="caution">
    <text evidence="2">The sequence shown here is derived from an EMBL/GenBank/DDBJ whole genome shotgun (WGS) entry which is preliminary data.</text>
</comment>
<organism evidence="2 3">
    <name type="scientific">Paraglomus occultum</name>
    <dbReference type="NCBI Taxonomy" id="144539"/>
    <lineage>
        <taxon>Eukaryota</taxon>
        <taxon>Fungi</taxon>
        <taxon>Fungi incertae sedis</taxon>
        <taxon>Mucoromycota</taxon>
        <taxon>Glomeromycotina</taxon>
        <taxon>Glomeromycetes</taxon>
        <taxon>Paraglomerales</taxon>
        <taxon>Paraglomeraceae</taxon>
        <taxon>Paraglomus</taxon>
    </lineage>
</organism>
<evidence type="ECO:0000313" key="2">
    <source>
        <dbReference type="EMBL" id="CAG8555267.1"/>
    </source>
</evidence>
<proteinExistence type="predicted"/>
<gene>
    <name evidence="2" type="ORF">POCULU_LOCUS5229</name>
</gene>
<dbReference type="EMBL" id="CAJVPJ010000768">
    <property type="protein sequence ID" value="CAG8555267.1"/>
    <property type="molecule type" value="Genomic_DNA"/>
</dbReference>
<dbReference type="OrthoDB" id="10446450at2759"/>
<feature type="region of interest" description="Disordered" evidence="1">
    <location>
        <begin position="18"/>
        <end position="64"/>
    </location>
</feature>
<evidence type="ECO:0000313" key="3">
    <source>
        <dbReference type="Proteomes" id="UP000789572"/>
    </source>
</evidence>
<feature type="compositionally biased region" description="Basic residues" evidence="1">
    <location>
        <begin position="48"/>
        <end position="57"/>
    </location>
</feature>
<protein>
    <submittedName>
        <fullName evidence="2">591_t:CDS:1</fullName>
    </submittedName>
</protein>
<dbReference type="Proteomes" id="UP000789572">
    <property type="component" value="Unassembled WGS sequence"/>
</dbReference>
<reference evidence="2" key="1">
    <citation type="submission" date="2021-06" db="EMBL/GenBank/DDBJ databases">
        <authorList>
            <person name="Kallberg Y."/>
            <person name="Tangrot J."/>
            <person name="Rosling A."/>
        </authorList>
    </citation>
    <scope>NUCLEOTIDE SEQUENCE</scope>
    <source>
        <strain evidence="2">IA702</strain>
    </source>
</reference>
<evidence type="ECO:0000256" key="1">
    <source>
        <dbReference type="SAM" id="MobiDB-lite"/>
    </source>
</evidence>
<keyword evidence="3" id="KW-1185">Reference proteome</keyword>
<dbReference type="AlphaFoldDB" id="A0A9N9FRP9"/>
<name>A0A9N9FRP9_9GLOM</name>
<accession>A0A9N9FRP9</accession>
<sequence>MESFFPLSNNAQPDASILSSIVEASEPSPFEATPLSQSKPSSDTEVRKPRKRGRKSTKNFSTQLDFTGNDPISLTVESNVEIDEQICTHDLNKQLLDDVITTLDRVHDLSENLINSEVYQNEVYQNEAKERFSLMSTEQLVEPLLMVTKKIQKFR</sequence>